<keyword evidence="4" id="KW-0288">FMN</keyword>
<keyword evidence="6" id="KW-0677">Repeat</keyword>
<comment type="caution">
    <text evidence="19">The sequence shown here is derived from an EMBL/GenBank/DDBJ whole genome shotgun (WGS) entry which is preliminary data.</text>
</comment>
<dbReference type="Gene3D" id="3.30.450.20">
    <property type="entry name" value="PAS domain"/>
    <property type="match status" value="3"/>
</dbReference>
<dbReference type="GO" id="GO:0005634">
    <property type="term" value="C:nucleus"/>
    <property type="evidence" value="ECO:0007669"/>
    <property type="project" value="TreeGrafter"/>
</dbReference>
<keyword evidence="5" id="KW-0479">Metal-binding</keyword>
<dbReference type="NCBIfam" id="TIGR00229">
    <property type="entry name" value="sensory_box"/>
    <property type="match status" value="2"/>
</dbReference>
<dbReference type="InterPro" id="IPR000014">
    <property type="entry name" value="PAS"/>
</dbReference>
<evidence type="ECO:0000259" key="18">
    <source>
        <dbReference type="PROSITE" id="PS50114"/>
    </source>
</evidence>
<feature type="compositionally biased region" description="Low complexity" evidence="16">
    <location>
        <begin position="924"/>
        <end position="937"/>
    </location>
</feature>
<dbReference type="PANTHER" id="PTHR47429:SF7">
    <property type="entry name" value="GATA-FACTOR"/>
    <property type="match status" value="1"/>
</dbReference>
<proteinExistence type="predicted"/>
<dbReference type="GO" id="GO:0008270">
    <property type="term" value="F:zinc ion binding"/>
    <property type="evidence" value="ECO:0007669"/>
    <property type="project" value="UniProtKB-KW"/>
</dbReference>
<dbReference type="Pfam" id="PF08447">
    <property type="entry name" value="PAS_3"/>
    <property type="match status" value="1"/>
</dbReference>
<dbReference type="SMART" id="SM00091">
    <property type="entry name" value="PAS"/>
    <property type="match status" value="3"/>
</dbReference>
<reference evidence="19 20" key="1">
    <citation type="journal article" date="2017" name="Biotechnol. Biofuels">
        <title>Differential beta-glucosidase expression as a function of carbon source availability in Talaromyces amestolkiae: a genomic and proteomic approach.</title>
        <authorList>
            <person name="de Eugenio L.I."/>
            <person name="Mendez-Liter J.A."/>
            <person name="Nieto-Dominguez M."/>
            <person name="Alonso L."/>
            <person name="Gil-Munoz J."/>
            <person name="Barriuso J."/>
            <person name="Prieto A."/>
            <person name="Martinez M.J."/>
        </authorList>
    </citation>
    <scope>NUCLEOTIDE SEQUENCE [LARGE SCALE GENOMIC DNA]</scope>
    <source>
        <strain evidence="19 20">CIB</strain>
    </source>
</reference>
<dbReference type="InterPro" id="IPR035965">
    <property type="entry name" value="PAS-like_dom_sf"/>
</dbReference>
<dbReference type="SUPFAM" id="SSF55785">
    <property type="entry name" value="PYP-like sensor domain (PAS domain)"/>
    <property type="match status" value="3"/>
</dbReference>
<feature type="region of interest" description="Disordered" evidence="16">
    <location>
        <begin position="209"/>
        <end position="279"/>
    </location>
</feature>
<feature type="region of interest" description="Disordered" evidence="16">
    <location>
        <begin position="1"/>
        <end position="39"/>
    </location>
</feature>
<dbReference type="GO" id="GO:0006355">
    <property type="term" value="P:regulation of DNA-templated transcription"/>
    <property type="evidence" value="ECO:0007669"/>
    <property type="project" value="InterPro"/>
</dbReference>
<feature type="compositionally biased region" description="Low complexity" evidence="16">
    <location>
        <begin position="235"/>
        <end position="253"/>
    </location>
</feature>
<feature type="region of interest" description="Disordered" evidence="16">
    <location>
        <begin position="777"/>
        <end position="797"/>
    </location>
</feature>
<keyword evidence="12" id="KW-0010">Activator</keyword>
<keyword evidence="10" id="KW-0805">Transcription regulation</keyword>
<dbReference type="Gene3D" id="3.30.50.10">
    <property type="entry name" value="Erythroid Transcription Factor GATA-1, subunit A"/>
    <property type="match status" value="1"/>
</dbReference>
<evidence type="ECO:0000256" key="4">
    <source>
        <dbReference type="ARBA" id="ARBA00022643"/>
    </source>
</evidence>
<evidence type="ECO:0000256" key="9">
    <source>
        <dbReference type="ARBA" id="ARBA00022991"/>
    </source>
</evidence>
<dbReference type="PROSITE" id="PS50114">
    <property type="entry name" value="GATA_ZN_FINGER_2"/>
    <property type="match status" value="1"/>
</dbReference>
<evidence type="ECO:0000256" key="14">
    <source>
        <dbReference type="ARBA" id="ARBA00023170"/>
    </source>
</evidence>
<dbReference type="FunFam" id="3.30.450.20:FF:000064">
    <property type="entry name" value="Vivid PAS protein VVD"/>
    <property type="match status" value="1"/>
</dbReference>
<feature type="domain" description="PAS" evidence="17">
    <location>
        <begin position="509"/>
        <end position="572"/>
    </location>
</feature>
<dbReference type="PROSITE" id="PS00344">
    <property type="entry name" value="GATA_ZN_FINGER_1"/>
    <property type="match status" value="1"/>
</dbReference>
<feature type="compositionally biased region" description="Basic and acidic residues" evidence="16">
    <location>
        <begin position="939"/>
        <end position="948"/>
    </location>
</feature>
<evidence type="ECO:0000313" key="20">
    <source>
        <dbReference type="Proteomes" id="UP000249363"/>
    </source>
</evidence>
<feature type="domain" description="PAS" evidence="17">
    <location>
        <begin position="337"/>
        <end position="359"/>
    </location>
</feature>
<dbReference type="Proteomes" id="UP000249363">
    <property type="component" value="Unassembled WGS sequence"/>
</dbReference>
<evidence type="ECO:0000256" key="6">
    <source>
        <dbReference type="ARBA" id="ARBA00022737"/>
    </source>
</evidence>
<dbReference type="GeneID" id="63798222"/>
<protein>
    <recommendedName>
        <fullName evidence="21">White collar 1 protein</fullName>
    </recommendedName>
</protein>
<evidence type="ECO:0000313" key="19">
    <source>
        <dbReference type="EMBL" id="RAO72996.1"/>
    </source>
</evidence>
<gene>
    <name evidence="19" type="ORF">BHQ10_009008</name>
</gene>
<dbReference type="RefSeq" id="XP_040737510.1">
    <property type="nucleotide sequence ID" value="XM_040881877.1"/>
</dbReference>
<dbReference type="SUPFAM" id="SSF57716">
    <property type="entry name" value="Glucocorticoid receptor-like (DNA-binding domain)"/>
    <property type="match status" value="1"/>
</dbReference>
<feature type="domain" description="GATA-type" evidence="18">
    <location>
        <begin position="877"/>
        <end position="904"/>
    </location>
</feature>
<feature type="region of interest" description="Disordered" evidence="16">
    <location>
        <begin position="860"/>
        <end position="894"/>
    </location>
</feature>
<feature type="compositionally biased region" description="Basic residues" evidence="16">
    <location>
        <begin position="860"/>
        <end position="869"/>
    </location>
</feature>
<keyword evidence="9" id="KW-0157">Chromophore</keyword>
<dbReference type="InterPro" id="IPR001610">
    <property type="entry name" value="PAC"/>
</dbReference>
<sequence length="948" mass="104571">MNPFDSGQYAGQIPSQDQEQARRNSFPARATGASVGLQGSNELGLRFNMSAADSKQQNARTQQPGAGGNAMGAYQFNPSVNQGNDPTMLFAGNDAMSMQQYPQNQALFQDPEEFNLNTTYNSTYAPSMDPITAFQQDYPGAANFQGNDMAFSLGFDASNDAQSQSLDMLFSNSTFVPLPQSSMQPTTAPEQLNTQHNWVDLSNFNLSLPGQRMNDASPVGSIRQQSSVVTLPRRSQSSSQSQSISPFMQQQPSKPSATPPNFRNPFVPSEIAASTTPKPGAGKVASEYYNIYSSSGFDMFGILAKIASRPNPEIDIGAVDMSCAFILCDMTSHDEPIVYVSDAFERLTGYTKHEILGRNCRFLQSPDGKTDPGMKRKYVDDQTVWRLKEKIQSRAEVQVSMINYRKGGQSFMNLLTMIPIRWNTSDYRFYVGFQVDLVEQPQAVTKRNADGSYSINYQRDQLSRYVLHAPESRRSQTNLSRNISHDEATTVLKNISLGIKDGRYLDRVILENADDVIHVLSLKGLFLYLSQSSSRLLEYDPSELVGRSISSVCHPSDIAPVTRELKQSTAGSPVSVIYRFRRKNSGYVWFESYGSLHIEPGKGRKCLILVGRERPVYALDRSSALEAGGIGENDLWTKISISGMFLFVSSNARVLLDRTPAEMVGKGIQDFMRSDSRGELGKALEVARTGRQATFKHEIRHKRGHVLQAQTVLFPGDASPGTKPSFLIARIYLLKNSRSTYLQQRNNPIVISSTTTDVNSPGVITPTTLAGTMMAATTTTPPSQANSSVRAGPGQHPVTVSTEAGSHGLPLGTQDEAMLSTNNIFEELKTVRSSSWQFELRQLERNNRLLAEELQGLLSRRKKRKRKKGTGPIEKTCANCGTRNTPEWRRGPSGHRDLCNSCGLRWAKQNGRISPRKQSDQTDKTSSPASGKASPGSLTDEKAQEKVS</sequence>
<dbReference type="InterPro" id="IPR000679">
    <property type="entry name" value="Znf_GATA"/>
</dbReference>
<dbReference type="CDD" id="cd00202">
    <property type="entry name" value="ZnF_GATA"/>
    <property type="match status" value="1"/>
</dbReference>
<dbReference type="STRING" id="1196081.A0A364LAZ8"/>
<evidence type="ECO:0000256" key="7">
    <source>
        <dbReference type="ARBA" id="ARBA00022771"/>
    </source>
</evidence>
<evidence type="ECO:0000256" key="15">
    <source>
        <dbReference type="PROSITE-ProRule" id="PRU00094"/>
    </source>
</evidence>
<dbReference type="OrthoDB" id="447251at2759"/>
<dbReference type="InterPro" id="IPR013655">
    <property type="entry name" value="PAS_fold_3"/>
</dbReference>
<dbReference type="PROSITE" id="PS50112">
    <property type="entry name" value="PAS"/>
    <property type="match status" value="3"/>
</dbReference>
<dbReference type="Pfam" id="PF00320">
    <property type="entry name" value="GATA"/>
    <property type="match status" value="1"/>
</dbReference>
<keyword evidence="14" id="KW-0675">Receptor</keyword>
<keyword evidence="3" id="KW-0285">Flavoprotein</keyword>
<dbReference type="GO" id="GO:0043565">
    <property type="term" value="F:sequence-specific DNA binding"/>
    <property type="evidence" value="ECO:0007669"/>
    <property type="project" value="InterPro"/>
</dbReference>
<dbReference type="SMART" id="SM00086">
    <property type="entry name" value="PAC"/>
    <property type="match status" value="2"/>
</dbReference>
<evidence type="ECO:0000256" key="1">
    <source>
        <dbReference type="ARBA" id="ARBA00022543"/>
    </source>
</evidence>
<evidence type="ECO:0000256" key="16">
    <source>
        <dbReference type="SAM" id="MobiDB-lite"/>
    </source>
</evidence>
<evidence type="ECO:0000256" key="13">
    <source>
        <dbReference type="ARBA" id="ARBA00023163"/>
    </source>
</evidence>
<dbReference type="Pfam" id="PF13426">
    <property type="entry name" value="PAS_9"/>
    <property type="match status" value="2"/>
</dbReference>
<accession>A0A364LAZ8</accession>
<keyword evidence="11" id="KW-0238">DNA-binding</keyword>
<keyword evidence="13" id="KW-0804">Transcription</keyword>
<dbReference type="AlphaFoldDB" id="A0A364LAZ8"/>
<evidence type="ECO:0008006" key="21">
    <source>
        <dbReference type="Google" id="ProtNLM"/>
    </source>
</evidence>
<evidence type="ECO:0000256" key="12">
    <source>
        <dbReference type="ARBA" id="ARBA00023159"/>
    </source>
</evidence>
<feature type="region of interest" description="Disordered" evidence="16">
    <location>
        <begin position="909"/>
        <end position="948"/>
    </location>
</feature>
<evidence type="ECO:0000256" key="11">
    <source>
        <dbReference type="ARBA" id="ARBA00023125"/>
    </source>
</evidence>
<dbReference type="PANTHER" id="PTHR47429">
    <property type="entry name" value="PROTEIN TWIN LOV 1"/>
    <property type="match status" value="1"/>
</dbReference>
<evidence type="ECO:0000256" key="5">
    <source>
        <dbReference type="ARBA" id="ARBA00022723"/>
    </source>
</evidence>
<keyword evidence="7 15" id="KW-0863">Zinc-finger</keyword>
<dbReference type="EMBL" id="MIKG01000022">
    <property type="protein sequence ID" value="RAO72996.1"/>
    <property type="molecule type" value="Genomic_DNA"/>
</dbReference>
<feature type="domain" description="PAS" evidence="17">
    <location>
        <begin position="639"/>
        <end position="691"/>
    </location>
</feature>
<dbReference type="SMART" id="SM00401">
    <property type="entry name" value="ZnF_GATA"/>
    <property type="match status" value="1"/>
</dbReference>
<evidence type="ECO:0000256" key="3">
    <source>
        <dbReference type="ARBA" id="ARBA00022630"/>
    </source>
</evidence>
<keyword evidence="2" id="KW-0716">Sensory transduction</keyword>
<evidence type="ECO:0000259" key="17">
    <source>
        <dbReference type="PROSITE" id="PS50112"/>
    </source>
</evidence>
<dbReference type="GO" id="GO:0009881">
    <property type="term" value="F:photoreceptor activity"/>
    <property type="evidence" value="ECO:0007669"/>
    <property type="project" value="UniProtKB-KW"/>
</dbReference>
<evidence type="ECO:0000256" key="2">
    <source>
        <dbReference type="ARBA" id="ARBA00022606"/>
    </source>
</evidence>
<keyword evidence="1" id="KW-0600">Photoreceptor protein</keyword>
<evidence type="ECO:0000256" key="10">
    <source>
        <dbReference type="ARBA" id="ARBA00023015"/>
    </source>
</evidence>
<keyword evidence="8" id="KW-0862">Zinc</keyword>
<keyword evidence="20" id="KW-1185">Reference proteome</keyword>
<organism evidence="19 20">
    <name type="scientific">Talaromyces amestolkiae</name>
    <dbReference type="NCBI Taxonomy" id="1196081"/>
    <lineage>
        <taxon>Eukaryota</taxon>
        <taxon>Fungi</taxon>
        <taxon>Dikarya</taxon>
        <taxon>Ascomycota</taxon>
        <taxon>Pezizomycotina</taxon>
        <taxon>Eurotiomycetes</taxon>
        <taxon>Eurotiomycetidae</taxon>
        <taxon>Eurotiales</taxon>
        <taxon>Trichocomaceae</taxon>
        <taxon>Talaromyces</taxon>
        <taxon>Talaromyces sect. Talaromyces</taxon>
    </lineage>
</organism>
<dbReference type="InterPro" id="IPR013088">
    <property type="entry name" value="Znf_NHR/GATA"/>
</dbReference>
<evidence type="ECO:0000256" key="8">
    <source>
        <dbReference type="ARBA" id="ARBA00022833"/>
    </source>
</evidence>
<name>A0A364LAZ8_TALAM</name>
<dbReference type="CDD" id="cd00130">
    <property type="entry name" value="PAS"/>
    <property type="match status" value="3"/>
</dbReference>